<evidence type="ECO:0000256" key="6">
    <source>
        <dbReference type="SAM" id="MobiDB-lite"/>
    </source>
</evidence>
<evidence type="ECO:0000256" key="4">
    <source>
        <dbReference type="ARBA" id="ARBA00023163"/>
    </source>
</evidence>
<dbReference type="GO" id="GO:0005669">
    <property type="term" value="C:transcription factor TFIID complex"/>
    <property type="evidence" value="ECO:0007669"/>
    <property type="project" value="InterPro"/>
</dbReference>
<evidence type="ECO:0000256" key="3">
    <source>
        <dbReference type="ARBA" id="ARBA00023015"/>
    </source>
</evidence>
<evidence type="ECO:0000256" key="5">
    <source>
        <dbReference type="ARBA" id="ARBA00023242"/>
    </source>
</evidence>
<dbReference type="GO" id="GO:0046982">
    <property type="term" value="F:protein heterodimerization activity"/>
    <property type="evidence" value="ECO:0007669"/>
    <property type="project" value="InterPro"/>
</dbReference>
<proteinExistence type="inferred from homology"/>
<dbReference type="Proteomes" id="UP001174691">
    <property type="component" value="Unassembled WGS sequence"/>
</dbReference>
<dbReference type="PANTHER" id="PTHR13218:SF8">
    <property type="entry name" value="TRANSCRIPTION INITIATION FACTOR TFIID SUBUNIT 11"/>
    <property type="match status" value="1"/>
</dbReference>
<dbReference type="CDD" id="cd08048">
    <property type="entry name" value="HFD_TAF11"/>
    <property type="match status" value="1"/>
</dbReference>
<dbReference type="PANTHER" id="PTHR13218">
    <property type="entry name" value="TRANSCRIPTION INITIATION FACTOR TFIID SUBUNIT 11-RELATED"/>
    <property type="match status" value="1"/>
</dbReference>
<feature type="region of interest" description="Disordered" evidence="6">
    <location>
        <begin position="1"/>
        <end position="73"/>
    </location>
</feature>
<dbReference type="InterPro" id="IPR009072">
    <property type="entry name" value="Histone-fold"/>
</dbReference>
<evidence type="ECO:0000313" key="9">
    <source>
        <dbReference type="Proteomes" id="UP001174691"/>
    </source>
</evidence>
<dbReference type="EMBL" id="JANBVN010000377">
    <property type="protein sequence ID" value="KAJ9129305.1"/>
    <property type="molecule type" value="Genomic_DNA"/>
</dbReference>
<accession>A0AA38QZV6</accession>
<feature type="non-terminal residue" evidence="8">
    <location>
        <position position="1"/>
    </location>
</feature>
<gene>
    <name evidence="8" type="ORF">NKR19_g10417</name>
</gene>
<evidence type="ECO:0000313" key="8">
    <source>
        <dbReference type="EMBL" id="KAJ9129305.1"/>
    </source>
</evidence>
<feature type="compositionally biased region" description="Low complexity" evidence="6">
    <location>
        <begin position="36"/>
        <end position="49"/>
    </location>
</feature>
<protein>
    <submittedName>
        <fullName evidence="8">TAFII28-domain-containing protein</fullName>
    </submittedName>
</protein>
<sequence length="269" mass="29661">GGGSQVSAAGPLKKKRGRKSKAEKAAAMREREQTPSVAGGVARSGVSDVRGGGRGSTRQPPGTDAAADEEDENIELDRADVQVAAKVQEITAEQKEEENKFRNMLVDAFSEEQFARYEAWRASGFSKSTVRKLVNATVSQSVPDNVVLTVRTATKLFIGDLIEAARRVQGEWIEKMDEKQVEDGLLTPEATPGKEQDPNAAKAEEDEAERLRKMQRRGPLRPDHLREALRRYKLAQEGGCVGLHDPWHQQQQSGVERFASRAGGRRLFK</sequence>
<feature type="domain" description="TAFII28-like protein" evidence="7">
    <location>
        <begin position="104"/>
        <end position="231"/>
    </location>
</feature>
<keyword evidence="4" id="KW-0804">Transcription</keyword>
<dbReference type="AlphaFoldDB" id="A0AA38QZV6"/>
<comment type="subcellular location">
    <subcellularLocation>
        <location evidence="1">Nucleus</location>
    </subcellularLocation>
</comment>
<comment type="caution">
    <text evidence="8">The sequence shown here is derived from an EMBL/GenBank/DDBJ whole genome shotgun (WGS) entry which is preliminary data.</text>
</comment>
<dbReference type="GO" id="GO:0016251">
    <property type="term" value="F:RNA polymerase II general transcription initiation factor activity"/>
    <property type="evidence" value="ECO:0007669"/>
    <property type="project" value="TreeGrafter"/>
</dbReference>
<dbReference type="InterPro" id="IPR045127">
    <property type="entry name" value="TAF11-like"/>
</dbReference>
<keyword evidence="9" id="KW-1185">Reference proteome</keyword>
<reference evidence="8" key="1">
    <citation type="submission" date="2022-07" db="EMBL/GenBank/DDBJ databases">
        <title>Fungi with potential for degradation of polypropylene.</title>
        <authorList>
            <person name="Gostincar C."/>
        </authorList>
    </citation>
    <scope>NUCLEOTIDE SEQUENCE</scope>
    <source>
        <strain evidence="8">EXF-13287</strain>
    </source>
</reference>
<evidence type="ECO:0000256" key="2">
    <source>
        <dbReference type="ARBA" id="ARBA00009788"/>
    </source>
</evidence>
<evidence type="ECO:0000259" key="7">
    <source>
        <dbReference type="Pfam" id="PF04719"/>
    </source>
</evidence>
<evidence type="ECO:0000256" key="1">
    <source>
        <dbReference type="ARBA" id="ARBA00004123"/>
    </source>
</evidence>
<feature type="region of interest" description="Disordered" evidence="6">
    <location>
        <begin position="244"/>
        <end position="269"/>
    </location>
</feature>
<keyword evidence="5" id="KW-0539">Nucleus</keyword>
<organism evidence="8 9">
    <name type="scientific">Coniochaeta hoffmannii</name>
    <dbReference type="NCBI Taxonomy" id="91930"/>
    <lineage>
        <taxon>Eukaryota</taxon>
        <taxon>Fungi</taxon>
        <taxon>Dikarya</taxon>
        <taxon>Ascomycota</taxon>
        <taxon>Pezizomycotina</taxon>
        <taxon>Sordariomycetes</taxon>
        <taxon>Sordariomycetidae</taxon>
        <taxon>Coniochaetales</taxon>
        <taxon>Coniochaetaceae</taxon>
        <taxon>Coniochaeta</taxon>
    </lineage>
</organism>
<dbReference type="GO" id="GO:0051123">
    <property type="term" value="P:RNA polymerase II preinitiation complex assembly"/>
    <property type="evidence" value="ECO:0007669"/>
    <property type="project" value="InterPro"/>
</dbReference>
<feature type="region of interest" description="Disordered" evidence="6">
    <location>
        <begin position="179"/>
        <end position="225"/>
    </location>
</feature>
<dbReference type="InterPro" id="IPR006809">
    <property type="entry name" value="TAFII28_dom"/>
</dbReference>
<feature type="compositionally biased region" description="Basic and acidic residues" evidence="6">
    <location>
        <begin position="20"/>
        <end position="33"/>
    </location>
</feature>
<comment type="similarity">
    <text evidence="2">Belongs to the TAF11 family.</text>
</comment>
<dbReference type="Pfam" id="PF04719">
    <property type="entry name" value="TAFII28"/>
    <property type="match status" value="1"/>
</dbReference>
<name>A0AA38QZV6_9PEZI</name>
<keyword evidence="3" id="KW-0805">Transcription regulation</keyword>
<dbReference type="SUPFAM" id="SSF47113">
    <property type="entry name" value="Histone-fold"/>
    <property type="match status" value="1"/>
</dbReference>
<dbReference type="Gene3D" id="1.10.20.10">
    <property type="entry name" value="Histone, subunit A"/>
    <property type="match status" value="1"/>
</dbReference>